<evidence type="ECO:0000313" key="14">
    <source>
        <dbReference type="Proteomes" id="UP000663829"/>
    </source>
</evidence>
<dbReference type="PANTHER" id="PTHR13890:SF0">
    <property type="entry name" value="MAGNESIUM TRANSPORTER MRS2 HOMOLOG, MITOCHONDRIAL"/>
    <property type="match status" value="1"/>
</dbReference>
<keyword evidence="9 11" id="KW-0472">Membrane</keyword>
<evidence type="ECO:0000256" key="6">
    <source>
        <dbReference type="ARBA" id="ARBA00022946"/>
    </source>
</evidence>
<keyword evidence="7 11" id="KW-1133">Transmembrane helix</keyword>
<comment type="function">
    <text evidence="10">Magnesium transporter that mediates the influx of magnesium into the mitochondrial matrix and regulates magnesium metabolism. Also permeable to calcium, sodium and potassium ions. Required for normal expression of the mitochondrial respiratory complex I subunits. May play a role in maintaining the inner mitochondrial membrane potential.</text>
</comment>
<evidence type="ECO:0000256" key="10">
    <source>
        <dbReference type="ARBA" id="ARBA00093432"/>
    </source>
</evidence>
<dbReference type="InterPro" id="IPR039204">
    <property type="entry name" value="MRS2-like"/>
</dbReference>
<dbReference type="EMBL" id="CAJOBC010099251">
    <property type="protein sequence ID" value="CAF4459556.1"/>
    <property type="molecule type" value="Genomic_DNA"/>
</dbReference>
<dbReference type="SUPFAM" id="SSF144083">
    <property type="entry name" value="Magnesium transport protein CorA, transmembrane region"/>
    <property type="match status" value="1"/>
</dbReference>
<dbReference type="Proteomes" id="UP000663829">
    <property type="component" value="Unassembled WGS sequence"/>
</dbReference>
<evidence type="ECO:0000256" key="2">
    <source>
        <dbReference type="ARBA" id="ARBA00011255"/>
    </source>
</evidence>
<comment type="caution">
    <text evidence="11">Lacks conserved residue(s) required for the propagation of feature annotation.</text>
</comment>
<dbReference type="InterPro" id="IPR045863">
    <property type="entry name" value="CorA_TM1_TM2"/>
</dbReference>
<comment type="subunit">
    <text evidence="2">Homopentamer.</text>
</comment>
<feature type="transmembrane region" description="Helical" evidence="11">
    <location>
        <begin position="348"/>
        <end position="367"/>
    </location>
</feature>
<feature type="non-terminal residue" evidence="12">
    <location>
        <position position="389"/>
    </location>
</feature>
<evidence type="ECO:0000256" key="9">
    <source>
        <dbReference type="ARBA" id="ARBA00023136"/>
    </source>
</evidence>
<organism evidence="12 14">
    <name type="scientific">Didymodactylos carnosus</name>
    <dbReference type="NCBI Taxonomy" id="1234261"/>
    <lineage>
        <taxon>Eukaryota</taxon>
        <taxon>Metazoa</taxon>
        <taxon>Spiralia</taxon>
        <taxon>Gnathifera</taxon>
        <taxon>Rotifera</taxon>
        <taxon>Eurotatoria</taxon>
        <taxon>Bdelloidea</taxon>
        <taxon>Philodinida</taxon>
        <taxon>Philodinidae</taxon>
        <taxon>Didymodactylos</taxon>
    </lineage>
</organism>
<dbReference type="AlphaFoldDB" id="A0A815ZWV2"/>
<keyword evidence="5 11" id="KW-0460">Magnesium</keyword>
<name>A0A815ZWV2_9BILA</name>
<gene>
    <name evidence="12" type="ORF">GPM918_LOCUS41594</name>
    <name evidence="13" type="ORF">SRO942_LOCUS42672</name>
</gene>
<evidence type="ECO:0000256" key="7">
    <source>
        <dbReference type="ARBA" id="ARBA00022989"/>
    </source>
</evidence>
<comment type="similarity">
    <text evidence="11">Belongs to the CorA metal ion transporter (MIT) (TC 1.A.35) family.</text>
</comment>
<proteinExistence type="inferred from homology"/>
<keyword evidence="6" id="KW-0809">Transit peptide</keyword>
<keyword evidence="14" id="KW-1185">Reference proteome</keyword>
<dbReference type="OrthoDB" id="10251508at2759"/>
<protein>
    <recommendedName>
        <fullName evidence="11">Magnesium transporter</fullName>
    </recommendedName>
</protein>
<dbReference type="GO" id="GO:0045016">
    <property type="term" value="P:mitochondrial magnesium ion transmembrane transport"/>
    <property type="evidence" value="ECO:0007669"/>
    <property type="project" value="TreeGrafter"/>
</dbReference>
<dbReference type="PANTHER" id="PTHR13890">
    <property type="entry name" value="RNA SPLICING PROTEIN MRS2, MITOCHONDRIAL"/>
    <property type="match status" value="1"/>
</dbReference>
<dbReference type="Gene3D" id="1.20.58.340">
    <property type="entry name" value="Magnesium transport protein CorA, transmembrane region"/>
    <property type="match status" value="2"/>
</dbReference>
<evidence type="ECO:0000256" key="8">
    <source>
        <dbReference type="ARBA" id="ARBA00023065"/>
    </source>
</evidence>
<keyword evidence="4 11" id="KW-0812">Transmembrane</keyword>
<reference evidence="12" key="1">
    <citation type="submission" date="2021-02" db="EMBL/GenBank/DDBJ databases">
        <authorList>
            <person name="Nowell W R."/>
        </authorList>
    </citation>
    <scope>NUCLEOTIDE SEQUENCE</scope>
</reference>
<comment type="caution">
    <text evidence="12">The sequence shown here is derived from an EMBL/GenBank/DDBJ whole genome shotgun (WGS) entry which is preliminary data.</text>
</comment>
<evidence type="ECO:0000256" key="5">
    <source>
        <dbReference type="ARBA" id="ARBA00022842"/>
    </source>
</evidence>
<dbReference type="EMBL" id="CAJNOQ010033149">
    <property type="protein sequence ID" value="CAF1588502.1"/>
    <property type="molecule type" value="Genomic_DNA"/>
</dbReference>
<dbReference type="Proteomes" id="UP000681722">
    <property type="component" value="Unassembled WGS sequence"/>
</dbReference>
<accession>A0A815ZWV2</accession>
<evidence type="ECO:0000256" key="4">
    <source>
        <dbReference type="ARBA" id="ARBA00022692"/>
    </source>
</evidence>
<sequence length="389" mass="44367">MSLFVSAVSKQLYTIACKQNFLRWTEANRRHPFRVTSFLSNYTLISRFCSSGSTWVTEPETSSKLNCNIHILTPDGALRVYTGPFDRAQICEEYGLVPRDLQKIDTDLHINVPKIDVRSGKFIGFSFRRHRGVIQSDRSVFFLPSSDTLLSEPVIIKHVGRWEHIAQTYERNIRFVHQLFNQRFVNQTSTNSKAASVDKIPFEFKMIDIILDSVANGLKLKTQELLKEYEHVQESAYARITVVSLRQLALLKTKVDKHKRNGDLAHKSIADVLAQDIDLAGMYLTDERERKISDHIEAELLLESSAKEMAEVLRDIYDLADMVRTLESATGFMLDAVRNDLMAFEIRINIVTMAFGLGAFIVGIYGMNFTNGFEQHPYAFYVVCGSSMV</sequence>
<dbReference type="Pfam" id="PF22099">
    <property type="entry name" value="MRS2-like"/>
    <property type="match status" value="1"/>
</dbReference>
<keyword evidence="8 11" id="KW-0406">Ion transport</keyword>
<evidence type="ECO:0000313" key="12">
    <source>
        <dbReference type="EMBL" id="CAF1588502.1"/>
    </source>
</evidence>
<keyword evidence="11" id="KW-0496">Mitochondrion</keyword>
<evidence type="ECO:0000256" key="3">
    <source>
        <dbReference type="ARBA" id="ARBA00022448"/>
    </source>
</evidence>
<dbReference type="Gene3D" id="2.40.128.330">
    <property type="match status" value="1"/>
</dbReference>
<keyword evidence="3 11" id="KW-0813">Transport</keyword>
<evidence type="ECO:0000256" key="1">
    <source>
        <dbReference type="ARBA" id="ARBA00004141"/>
    </source>
</evidence>
<comment type="subcellular location">
    <subcellularLocation>
        <location evidence="1">Membrane</location>
        <topology evidence="1">Multi-pass membrane protein</topology>
    </subcellularLocation>
    <subcellularLocation>
        <location evidence="11">Mitochondrion inner membrane</location>
        <topology evidence="11">Multi-pass membrane protein</topology>
    </subcellularLocation>
</comment>
<dbReference type="CDD" id="cd12823">
    <property type="entry name" value="Mrs2_Mfm1p-like"/>
    <property type="match status" value="1"/>
</dbReference>
<dbReference type="GO" id="GO:0005743">
    <property type="term" value="C:mitochondrial inner membrane"/>
    <property type="evidence" value="ECO:0007669"/>
    <property type="project" value="UniProtKB-SubCell"/>
</dbReference>
<evidence type="ECO:0000313" key="13">
    <source>
        <dbReference type="EMBL" id="CAF4459556.1"/>
    </source>
</evidence>
<keyword evidence="11" id="KW-0999">Mitochondrion inner membrane</keyword>
<dbReference type="GO" id="GO:0015095">
    <property type="term" value="F:magnesium ion transmembrane transporter activity"/>
    <property type="evidence" value="ECO:0007669"/>
    <property type="project" value="TreeGrafter"/>
</dbReference>
<evidence type="ECO:0000256" key="11">
    <source>
        <dbReference type="RuleBase" id="RU366042"/>
    </source>
</evidence>